<gene>
    <name evidence="5" type="ORF">K452DRAFT_299764</name>
</gene>
<reference evidence="5" key="1">
    <citation type="journal article" date="2020" name="Stud. Mycol.">
        <title>101 Dothideomycetes genomes: a test case for predicting lifestyles and emergence of pathogens.</title>
        <authorList>
            <person name="Haridas S."/>
            <person name="Albert R."/>
            <person name="Binder M."/>
            <person name="Bloem J."/>
            <person name="Labutti K."/>
            <person name="Salamov A."/>
            <person name="Andreopoulos B."/>
            <person name="Baker S."/>
            <person name="Barry K."/>
            <person name="Bills G."/>
            <person name="Bluhm B."/>
            <person name="Cannon C."/>
            <person name="Castanera R."/>
            <person name="Culley D."/>
            <person name="Daum C."/>
            <person name="Ezra D."/>
            <person name="Gonzalez J."/>
            <person name="Henrissat B."/>
            <person name="Kuo A."/>
            <person name="Liang C."/>
            <person name="Lipzen A."/>
            <person name="Lutzoni F."/>
            <person name="Magnuson J."/>
            <person name="Mondo S."/>
            <person name="Nolan M."/>
            <person name="Ohm R."/>
            <person name="Pangilinan J."/>
            <person name="Park H.-J."/>
            <person name="Ramirez L."/>
            <person name="Alfaro M."/>
            <person name="Sun H."/>
            <person name="Tritt A."/>
            <person name="Yoshinaga Y."/>
            <person name="Zwiers L.-H."/>
            <person name="Turgeon B."/>
            <person name="Goodwin S."/>
            <person name="Spatafora J."/>
            <person name="Crous P."/>
            <person name="Grigoriev I."/>
        </authorList>
    </citation>
    <scope>NUCLEOTIDE SEQUENCE</scope>
    <source>
        <strain evidence="5">CBS 121167</strain>
    </source>
</reference>
<dbReference type="PRINTS" id="PR00094">
    <property type="entry name" value="ADENYLTKNASE"/>
</dbReference>
<evidence type="ECO:0000256" key="1">
    <source>
        <dbReference type="ARBA" id="ARBA00022679"/>
    </source>
</evidence>
<dbReference type="HAMAP" id="MF_00235">
    <property type="entry name" value="Adenylate_kinase_Adk"/>
    <property type="match status" value="1"/>
</dbReference>
<dbReference type="GeneID" id="54299757"/>
<dbReference type="GO" id="GO:0006139">
    <property type="term" value="P:nucleobase-containing compound metabolic process"/>
    <property type="evidence" value="ECO:0007669"/>
    <property type="project" value="InterPro"/>
</dbReference>
<evidence type="ECO:0000256" key="2">
    <source>
        <dbReference type="ARBA" id="ARBA00022741"/>
    </source>
</evidence>
<keyword evidence="3 4" id="KW-0418">Kinase</keyword>
<dbReference type="EMBL" id="ML995490">
    <property type="protein sequence ID" value="KAF2140421.1"/>
    <property type="molecule type" value="Genomic_DNA"/>
</dbReference>
<dbReference type="PANTHER" id="PTHR23359">
    <property type="entry name" value="NUCLEOTIDE KINASE"/>
    <property type="match status" value="1"/>
</dbReference>
<evidence type="ECO:0000313" key="6">
    <source>
        <dbReference type="Proteomes" id="UP000799438"/>
    </source>
</evidence>
<dbReference type="RefSeq" id="XP_033396134.1">
    <property type="nucleotide sequence ID" value="XM_033542260.1"/>
</dbReference>
<dbReference type="OrthoDB" id="442176at2759"/>
<dbReference type="SUPFAM" id="SSF52540">
    <property type="entry name" value="P-loop containing nucleoside triphosphate hydrolases"/>
    <property type="match status" value="1"/>
</dbReference>
<evidence type="ECO:0000256" key="4">
    <source>
        <dbReference type="RuleBase" id="RU003330"/>
    </source>
</evidence>
<dbReference type="InterPro" id="IPR033690">
    <property type="entry name" value="Adenylat_kinase_CS"/>
</dbReference>
<dbReference type="AlphaFoldDB" id="A0A6A6BD63"/>
<keyword evidence="6" id="KW-1185">Reference proteome</keyword>
<name>A0A6A6BD63_9PEZI</name>
<dbReference type="PROSITE" id="PS00113">
    <property type="entry name" value="ADENYLATE_KINASE"/>
    <property type="match status" value="1"/>
</dbReference>
<dbReference type="InterPro" id="IPR000850">
    <property type="entry name" value="Adenylat/UMP-CMP_kin"/>
</dbReference>
<dbReference type="InterPro" id="IPR027417">
    <property type="entry name" value="P-loop_NTPase"/>
</dbReference>
<dbReference type="Proteomes" id="UP000799438">
    <property type="component" value="Unassembled WGS sequence"/>
</dbReference>
<organism evidence="5 6">
    <name type="scientific">Aplosporella prunicola CBS 121167</name>
    <dbReference type="NCBI Taxonomy" id="1176127"/>
    <lineage>
        <taxon>Eukaryota</taxon>
        <taxon>Fungi</taxon>
        <taxon>Dikarya</taxon>
        <taxon>Ascomycota</taxon>
        <taxon>Pezizomycotina</taxon>
        <taxon>Dothideomycetes</taxon>
        <taxon>Dothideomycetes incertae sedis</taxon>
        <taxon>Botryosphaeriales</taxon>
        <taxon>Aplosporellaceae</taxon>
        <taxon>Aplosporella</taxon>
    </lineage>
</organism>
<accession>A0A6A6BD63</accession>
<dbReference type="GO" id="GO:0005524">
    <property type="term" value="F:ATP binding"/>
    <property type="evidence" value="ECO:0007669"/>
    <property type="project" value="InterPro"/>
</dbReference>
<comment type="similarity">
    <text evidence="4">Belongs to the adenylate kinase family.</text>
</comment>
<sequence>MLLFVIGAPGSGKGTLCSKLAKEYKFHHVSVGDTLRQFVKELGEVLDKKILECVKNQELLPVEALGTILKYEVERLKRTGHNDVIIDGFPRRLDQVARVEEMIGKPDLVLFFNCPKGKAKQRLLARNISGRNDREEVFEKRYQEFAMLNGEIVAEYRRRRILREVDTSYETPTSWTGLLITLMDERLGNKSFFSRRVN</sequence>
<keyword evidence="2" id="KW-0547">Nucleotide-binding</keyword>
<protein>
    <recommendedName>
        <fullName evidence="7">Adenylate kinase</fullName>
    </recommendedName>
</protein>
<dbReference type="Pfam" id="PF00406">
    <property type="entry name" value="ADK"/>
    <property type="match status" value="1"/>
</dbReference>
<dbReference type="GO" id="GO:0019205">
    <property type="term" value="F:nucleobase-containing compound kinase activity"/>
    <property type="evidence" value="ECO:0007669"/>
    <property type="project" value="InterPro"/>
</dbReference>
<evidence type="ECO:0000256" key="3">
    <source>
        <dbReference type="ARBA" id="ARBA00022777"/>
    </source>
</evidence>
<proteinExistence type="inferred from homology"/>
<evidence type="ECO:0000313" key="5">
    <source>
        <dbReference type="EMBL" id="KAF2140421.1"/>
    </source>
</evidence>
<dbReference type="CDD" id="cd01428">
    <property type="entry name" value="ADK"/>
    <property type="match status" value="1"/>
</dbReference>
<keyword evidence="1 4" id="KW-0808">Transferase</keyword>
<dbReference type="Gene3D" id="3.40.50.300">
    <property type="entry name" value="P-loop containing nucleotide triphosphate hydrolases"/>
    <property type="match status" value="1"/>
</dbReference>
<evidence type="ECO:0008006" key="7">
    <source>
        <dbReference type="Google" id="ProtNLM"/>
    </source>
</evidence>